<organism evidence="2 3">
    <name type="scientific">Actinomyces ruminicola</name>
    <dbReference type="NCBI Taxonomy" id="332524"/>
    <lineage>
        <taxon>Bacteria</taxon>
        <taxon>Bacillati</taxon>
        <taxon>Actinomycetota</taxon>
        <taxon>Actinomycetes</taxon>
        <taxon>Actinomycetales</taxon>
        <taxon>Actinomycetaceae</taxon>
        <taxon>Actinomyces</taxon>
    </lineage>
</organism>
<reference evidence="2 3" key="1">
    <citation type="submission" date="2016-10" db="EMBL/GenBank/DDBJ databases">
        <authorList>
            <person name="de Groot N.N."/>
        </authorList>
    </citation>
    <scope>NUCLEOTIDE SEQUENCE [LARGE SCALE GENOMIC DNA]</scope>
    <source>
        <strain evidence="2 3">KPR-7B</strain>
    </source>
</reference>
<evidence type="ECO:0000313" key="3">
    <source>
        <dbReference type="Proteomes" id="UP000199671"/>
    </source>
</evidence>
<evidence type="ECO:0000313" key="2">
    <source>
        <dbReference type="EMBL" id="SDM59107.1"/>
    </source>
</evidence>
<protein>
    <submittedName>
        <fullName evidence="2">Uncharacterized membrane protein YoaT, DUF817 family</fullName>
    </submittedName>
</protein>
<accession>A0A1G9UGP0</accession>
<dbReference type="Proteomes" id="UP000199671">
    <property type="component" value="Unassembled WGS sequence"/>
</dbReference>
<keyword evidence="1" id="KW-1133">Transmembrane helix</keyword>
<feature type="transmembrane region" description="Helical" evidence="1">
    <location>
        <begin position="79"/>
        <end position="97"/>
    </location>
</feature>
<dbReference type="EMBL" id="FNHU01000004">
    <property type="protein sequence ID" value="SDM59107.1"/>
    <property type="molecule type" value="Genomic_DNA"/>
</dbReference>
<feature type="transmembrane region" description="Helical" evidence="1">
    <location>
        <begin position="169"/>
        <end position="188"/>
    </location>
</feature>
<sequence length="282" mass="31505">MPEAHAPPGRLLPLRLFQFTATQLACCAFPIAVFLGMAASVLVWNRVDMPLARYDALLIYVLVVQLAFVALRLETWRELAVICAFHLIGLALEMFKVHVGSWTYPDAGVVRLAGVPIFSGFMYASVGSYICQAFRRFDLHISDFRRGPVTLLAVAAYANFYTHHVIWDLRWMIAAGFIVALWGSTVRFTVGGDRYRMPTAVSFLLIGVFLWLAENLGTFLNAWRYPDQQAGWHLVHVGKLGSWALLVTLSFVLVAAVKAEEGVLYGDGEARVTAPPRTRRTR</sequence>
<dbReference type="PIRSF" id="PIRSF009141">
    <property type="entry name" value="UCP009141"/>
    <property type="match status" value="1"/>
</dbReference>
<dbReference type="InterPro" id="IPR008535">
    <property type="entry name" value="DUF817"/>
</dbReference>
<proteinExistence type="predicted"/>
<gene>
    <name evidence="2" type="ORF">SAMN04487766_10497</name>
</gene>
<feature type="transmembrane region" description="Helical" evidence="1">
    <location>
        <begin position="109"/>
        <end position="130"/>
    </location>
</feature>
<feature type="transmembrane region" description="Helical" evidence="1">
    <location>
        <begin position="20"/>
        <end position="44"/>
    </location>
</feature>
<feature type="transmembrane region" description="Helical" evidence="1">
    <location>
        <begin position="56"/>
        <end position="73"/>
    </location>
</feature>
<dbReference type="Pfam" id="PF05675">
    <property type="entry name" value="DUF817"/>
    <property type="match status" value="1"/>
</dbReference>
<evidence type="ECO:0000256" key="1">
    <source>
        <dbReference type="SAM" id="Phobius"/>
    </source>
</evidence>
<feature type="transmembrane region" description="Helical" evidence="1">
    <location>
        <begin position="240"/>
        <end position="257"/>
    </location>
</feature>
<keyword evidence="1" id="KW-0812">Transmembrane</keyword>
<dbReference type="OrthoDB" id="1550598at2"/>
<name>A0A1G9UGP0_9ACTO</name>
<feature type="transmembrane region" description="Helical" evidence="1">
    <location>
        <begin position="200"/>
        <end position="220"/>
    </location>
</feature>
<dbReference type="AlphaFoldDB" id="A0A1G9UGP0"/>
<keyword evidence="1" id="KW-0472">Membrane</keyword>
<dbReference type="RefSeq" id="WP_092608893.1">
    <property type="nucleotide sequence ID" value="NZ_FNHU01000004.1"/>
</dbReference>